<sequence length="347" mass="37432">MLIFIEMMSTCSVNGKGVIRHLTDPKSATSIASLATWANLVLVAPLVRSTGSGRCSCPDCLFEGPHFDDLMAHISRRHPDATPDDFVPGLIHHRPLRLPRSVSDLPPLPSRARITGEFMDDLCGEVKGFAGERSYKARRSVERNCFSGRRPRKDDFADKKGANAAISAFIENSRRISTAMGGQQESPAEADAADVPPTAKSAPLTAAEAKEMGVDLVDVSQSISAATEQAKREAEKDEAQTTGSDSRSSSTSRADIEPVKRKRGRPPKLHVTLKLSESPAERFSLESPPSTSSESSSGSETASEFKLKRALDLTALVSPDGGESGRKRSARLREKQGLGTFDEEIKV</sequence>
<feature type="region of interest" description="Disordered" evidence="1">
    <location>
        <begin position="226"/>
        <end position="347"/>
    </location>
</feature>
<dbReference type="EMBL" id="NBSH01000009">
    <property type="protein sequence ID" value="ORX35998.1"/>
    <property type="molecule type" value="Genomic_DNA"/>
</dbReference>
<keyword evidence="3" id="KW-1185">Reference proteome</keyword>
<feature type="compositionally biased region" description="Basic and acidic residues" evidence="1">
    <location>
        <begin position="229"/>
        <end position="239"/>
    </location>
</feature>
<feature type="compositionally biased region" description="Low complexity" evidence="1">
    <location>
        <begin position="285"/>
        <end position="302"/>
    </location>
</feature>
<accession>A0A1Y1UD64</accession>
<gene>
    <name evidence="2" type="ORF">BD324DRAFT_629804</name>
</gene>
<protein>
    <recommendedName>
        <fullName evidence="4">C2H2-type domain-containing protein</fullName>
    </recommendedName>
</protein>
<dbReference type="InParanoid" id="A0A1Y1UD64"/>
<evidence type="ECO:0000313" key="2">
    <source>
        <dbReference type="EMBL" id="ORX35998.1"/>
    </source>
</evidence>
<evidence type="ECO:0000313" key="3">
    <source>
        <dbReference type="Proteomes" id="UP000193218"/>
    </source>
</evidence>
<reference evidence="2 3" key="1">
    <citation type="submission" date="2017-03" db="EMBL/GenBank/DDBJ databases">
        <title>Widespread Adenine N6-methylation of Active Genes in Fungi.</title>
        <authorList>
            <consortium name="DOE Joint Genome Institute"/>
            <person name="Mondo S.J."/>
            <person name="Dannebaum R.O."/>
            <person name="Kuo R.C."/>
            <person name="Louie K.B."/>
            <person name="Bewick A.J."/>
            <person name="Labutti K."/>
            <person name="Haridas S."/>
            <person name="Kuo A."/>
            <person name="Salamov A."/>
            <person name="Ahrendt S.R."/>
            <person name="Lau R."/>
            <person name="Bowen B.P."/>
            <person name="Lipzen A."/>
            <person name="Sullivan W."/>
            <person name="Andreopoulos W.B."/>
            <person name="Clum A."/>
            <person name="Lindquist E."/>
            <person name="Daum C."/>
            <person name="Northen T.R."/>
            <person name="Ramamoorthy G."/>
            <person name="Schmitz R.J."/>
            <person name="Gryganskyi A."/>
            <person name="Culley D."/>
            <person name="Magnuson J."/>
            <person name="James T.Y."/>
            <person name="O'Malley M.A."/>
            <person name="Stajich J.E."/>
            <person name="Spatafora J.W."/>
            <person name="Visel A."/>
            <person name="Grigoriev I.V."/>
        </authorList>
    </citation>
    <scope>NUCLEOTIDE SEQUENCE [LARGE SCALE GENOMIC DNA]</scope>
    <source>
        <strain evidence="2 3">NRRL Y-17943</strain>
    </source>
</reference>
<feature type="compositionally biased region" description="Basic and acidic residues" evidence="1">
    <location>
        <begin position="323"/>
        <end position="336"/>
    </location>
</feature>
<dbReference type="STRING" id="4999.A0A1Y1UD64"/>
<feature type="region of interest" description="Disordered" evidence="1">
    <location>
        <begin position="178"/>
        <end position="198"/>
    </location>
</feature>
<comment type="caution">
    <text evidence="2">The sequence shown here is derived from an EMBL/GenBank/DDBJ whole genome shotgun (WGS) entry which is preliminary data.</text>
</comment>
<evidence type="ECO:0000256" key="1">
    <source>
        <dbReference type="SAM" id="MobiDB-lite"/>
    </source>
</evidence>
<proteinExistence type="predicted"/>
<organism evidence="2 3">
    <name type="scientific">Kockovaella imperatae</name>
    <dbReference type="NCBI Taxonomy" id="4999"/>
    <lineage>
        <taxon>Eukaryota</taxon>
        <taxon>Fungi</taxon>
        <taxon>Dikarya</taxon>
        <taxon>Basidiomycota</taxon>
        <taxon>Agaricomycotina</taxon>
        <taxon>Tremellomycetes</taxon>
        <taxon>Tremellales</taxon>
        <taxon>Cuniculitremaceae</taxon>
        <taxon>Kockovaella</taxon>
    </lineage>
</organism>
<dbReference type="AlphaFoldDB" id="A0A1Y1UD64"/>
<evidence type="ECO:0008006" key="4">
    <source>
        <dbReference type="Google" id="ProtNLM"/>
    </source>
</evidence>
<dbReference type="RefSeq" id="XP_021870127.1">
    <property type="nucleotide sequence ID" value="XM_022016259.1"/>
</dbReference>
<feature type="compositionally biased region" description="Low complexity" evidence="1">
    <location>
        <begin position="241"/>
        <end position="253"/>
    </location>
</feature>
<dbReference type="Proteomes" id="UP000193218">
    <property type="component" value="Unassembled WGS sequence"/>
</dbReference>
<dbReference type="GeneID" id="33558068"/>
<dbReference type="OrthoDB" id="2576496at2759"/>
<name>A0A1Y1UD64_9TREE</name>